<gene>
    <name evidence="1" type="ordered locus">HPB8_240</name>
</gene>
<protein>
    <submittedName>
        <fullName evidence="1">Uncharacterized protein</fullName>
    </submittedName>
</protein>
<name>D7FC90_HELP3</name>
<dbReference type="EMBL" id="FN598874">
    <property type="protein sequence ID" value="CBI65797.1"/>
    <property type="molecule type" value="Genomic_DNA"/>
</dbReference>
<dbReference type="AlphaFoldDB" id="D7FC90"/>
<proteinExistence type="predicted"/>
<dbReference type="KEGG" id="hpl:HPB8_240"/>
<dbReference type="HOGENOM" id="CLU_3365332_0_0_7"/>
<evidence type="ECO:0000313" key="2">
    <source>
        <dbReference type="Proteomes" id="UP000007091"/>
    </source>
</evidence>
<accession>D7FC90</accession>
<evidence type="ECO:0000313" key="1">
    <source>
        <dbReference type="EMBL" id="CBI65797.1"/>
    </source>
</evidence>
<dbReference type="Proteomes" id="UP000007091">
    <property type="component" value="Chromosome"/>
</dbReference>
<organism evidence="1 2">
    <name type="scientific">Helicobacter pylori (strain B8)</name>
    <dbReference type="NCBI Taxonomy" id="693745"/>
    <lineage>
        <taxon>Bacteria</taxon>
        <taxon>Pseudomonadati</taxon>
        <taxon>Campylobacterota</taxon>
        <taxon>Epsilonproteobacteria</taxon>
        <taxon>Campylobacterales</taxon>
        <taxon>Helicobacteraceae</taxon>
        <taxon>Helicobacter</taxon>
    </lineage>
</organism>
<reference evidence="1 2" key="1">
    <citation type="journal article" date="2010" name="BMC Genomics">
        <title>Sequencing, annotation, and comparative genome analysis of the gerbil-adapted Helicobacter pylori strain B8.</title>
        <authorList>
            <person name="Farnbacher M."/>
            <person name="Jahns T."/>
            <person name="Willrodt D."/>
            <person name="Daniel R."/>
            <person name="Haas R."/>
            <person name="Goesmann A."/>
            <person name="Kurtz S."/>
            <person name="Rieder G."/>
        </authorList>
    </citation>
    <scope>NUCLEOTIDE SEQUENCE [LARGE SCALE GENOMIC DNA]</scope>
    <source>
        <strain evidence="1 2">B8</strain>
    </source>
</reference>
<sequence>MRAKTIKQSFKNPFFKNIKDNKAYGGNKAESNLTL</sequence>